<dbReference type="GeneID" id="28844124"/>
<proteinExistence type="inferred from homology"/>
<dbReference type="Proteomes" id="UP000078397">
    <property type="component" value="Unassembled WGS sequence"/>
</dbReference>
<dbReference type="GO" id="GO:0000009">
    <property type="term" value="F:alpha-1,6-mannosyltransferase activity"/>
    <property type="evidence" value="ECO:0007669"/>
    <property type="project" value="InterPro"/>
</dbReference>
<evidence type="ECO:0000313" key="2">
    <source>
        <dbReference type="EMBL" id="OAQ71953.1"/>
    </source>
</evidence>
<dbReference type="AlphaFoldDB" id="A0A179G3L1"/>
<accession>A0A179G3L1</accession>
<dbReference type="PANTHER" id="PTHR31834">
    <property type="entry name" value="INITIATION-SPECIFIC ALPHA-1,6-MANNOSYLTRANSFERASE"/>
    <property type="match status" value="1"/>
</dbReference>
<sequence length="433" mass="49314">MLLSPRFLRVRPRVLVLAGIVFCVVLWSLLSGSGKRPQLLDQETIRRRFPLAWEHIQQFNRSDSGAWYIPPSWQGDHAEPEHILEAAKFASDAAKLSPHRQMPYSNIPLVVHQKWNDADLTRLNSDLLSYIERWLEYSTSANDTFREMAYFFWADAGVSALVNTYEPDFLADYQSMFSRVEKVDIFRVLACKWFGGIYGDVDTEPLQHPADWIQKEDITQWTDEETGDIYGMELPTGKGADAKLAEIRPVNLLWGLEADTDPNSDQYWRMGYSHPVQLTNWAMASARQHPVLYRFMDRLQDKLVTEKQATLQSENGHTAKDHDPLTRTGPAAVTEATIIWLKKQVGLRWNAMSGLKDGGRAKLASDVLVLPITGFSPGRGKFGNMGSKPYTDPDARLAHHAMGSWHKFDPVVEYGKFCRTFFGMCKDWSKVPS</sequence>
<dbReference type="InterPro" id="IPR039367">
    <property type="entry name" value="Och1-like"/>
</dbReference>
<dbReference type="PANTHER" id="PTHR31834:SF10">
    <property type="entry name" value="TRANSFERASE, PUTATIVE (AFU_ORTHOLOGUE AFUA_8G02040)-RELATED"/>
    <property type="match status" value="1"/>
</dbReference>
<comment type="similarity">
    <text evidence="1">Belongs to the glycosyltransferase 32 family.</text>
</comment>
<dbReference type="KEGG" id="pchm:VFPPC_00031"/>
<dbReference type="EMBL" id="LSBJ02000001">
    <property type="protein sequence ID" value="OAQ71953.1"/>
    <property type="molecule type" value="Genomic_DNA"/>
</dbReference>
<gene>
    <name evidence="2" type="ORF">VFPPC_00031</name>
</gene>
<dbReference type="RefSeq" id="XP_018148036.1">
    <property type="nucleotide sequence ID" value="XM_018280130.1"/>
</dbReference>
<name>A0A179G3L1_METCM</name>
<protein>
    <submittedName>
        <fullName evidence="2">Glycosyl transferase</fullName>
    </submittedName>
</protein>
<dbReference type="SUPFAM" id="SSF53448">
    <property type="entry name" value="Nucleotide-diphospho-sugar transferases"/>
    <property type="match status" value="1"/>
</dbReference>
<dbReference type="OrthoDB" id="1577640at2759"/>
<evidence type="ECO:0000256" key="1">
    <source>
        <dbReference type="ARBA" id="ARBA00009003"/>
    </source>
</evidence>
<dbReference type="Pfam" id="PF04488">
    <property type="entry name" value="Gly_transf_sug"/>
    <property type="match status" value="1"/>
</dbReference>
<dbReference type="InterPro" id="IPR029044">
    <property type="entry name" value="Nucleotide-diphossugar_trans"/>
</dbReference>
<comment type="caution">
    <text evidence="2">The sequence shown here is derived from an EMBL/GenBank/DDBJ whole genome shotgun (WGS) entry which is preliminary data.</text>
</comment>
<reference evidence="2 3" key="1">
    <citation type="journal article" date="2016" name="PLoS Pathog.">
        <title>Biosynthesis of antibiotic leucinostatins in bio-control fungus Purpureocillium lilacinum and their inhibition on phytophthora revealed by genome mining.</title>
        <authorList>
            <person name="Wang G."/>
            <person name="Liu Z."/>
            <person name="Lin R."/>
            <person name="Li E."/>
            <person name="Mao Z."/>
            <person name="Ling J."/>
            <person name="Yang Y."/>
            <person name="Yin W.B."/>
            <person name="Xie B."/>
        </authorList>
    </citation>
    <scope>NUCLEOTIDE SEQUENCE [LARGE SCALE GENOMIC DNA]</scope>
    <source>
        <strain evidence="2">170</strain>
    </source>
</reference>
<dbReference type="InterPro" id="IPR007577">
    <property type="entry name" value="GlycoTrfase_DXD_sugar-bd_CS"/>
</dbReference>
<dbReference type="GO" id="GO:0000136">
    <property type="term" value="C:mannan polymerase complex"/>
    <property type="evidence" value="ECO:0007669"/>
    <property type="project" value="TreeGrafter"/>
</dbReference>
<organism evidence="2 3">
    <name type="scientific">Pochonia chlamydosporia 170</name>
    <dbReference type="NCBI Taxonomy" id="1380566"/>
    <lineage>
        <taxon>Eukaryota</taxon>
        <taxon>Fungi</taxon>
        <taxon>Dikarya</taxon>
        <taxon>Ascomycota</taxon>
        <taxon>Pezizomycotina</taxon>
        <taxon>Sordariomycetes</taxon>
        <taxon>Hypocreomycetidae</taxon>
        <taxon>Hypocreales</taxon>
        <taxon>Clavicipitaceae</taxon>
        <taxon>Pochonia</taxon>
    </lineage>
</organism>
<dbReference type="STRING" id="1380566.A0A179G3L1"/>
<dbReference type="Gene3D" id="3.90.550.20">
    <property type="match status" value="1"/>
</dbReference>
<dbReference type="GO" id="GO:0006487">
    <property type="term" value="P:protein N-linked glycosylation"/>
    <property type="evidence" value="ECO:0007669"/>
    <property type="project" value="TreeGrafter"/>
</dbReference>
<keyword evidence="2" id="KW-0808">Transferase</keyword>
<evidence type="ECO:0000313" key="3">
    <source>
        <dbReference type="Proteomes" id="UP000078397"/>
    </source>
</evidence>
<keyword evidence="3" id="KW-1185">Reference proteome</keyword>